<dbReference type="STRING" id="34475.A0A4Y9XPH6"/>
<evidence type="ECO:0000256" key="1">
    <source>
        <dbReference type="SAM" id="MobiDB-lite"/>
    </source>
</evidence>
<dbReference type="EMBL" id="SEKV01001058">
    <property type="protein sequence ID" value="TFY52006.1"/>
    <property type="molecule type" value="Genomic_DNA"/>
</dbReference>
<evidence type="ECO:0000313" key="3">
    <source>
        <dbReference type="Proteomes" id="UP000298390"/>
    </source>
</evidence>
<reference evidence="2 3" key="1">
    <citation type="submission" date="2019-01" db="EMBL/GenBank/DDBJ databases">
        <title>Genome sequencing of the rare red list fungi Fomitopsis rosea.</title>
        <authorList>
            <person name="Buettner E."/>
            <person name="Kellner H."/>
        </authorList>
    </citation>
    <scope>NUCLEOTIDE SEQUENCE [LARGE SCALE GENOMIC DNA]</scope>
    <source>
        <strain evidence="2 3">DSM 105464</strain>
    </source>
</reference>
<accession>A0A4Y9XPH6</accession>
<sequence length="196" mass="21271">MGSSGATSAPGDCCKKLLNAGSPPPPCLSSTPALPASSTRPPTFFAPPTASRNAPEPELHTPICTLRRIGNHGMGISCLYPNRPSHTQDHLRSVLRHCTLFPVLETVHTVGFLVDTCTDQLTRDVFIWWMEKFKEQGLDMQDGEGIVWLHTDPADGKQEIVAQDEIVAENHASLVHNSDAEEVKSAKGVSIGHAWE</sequence>
<dbReference type="AlphaFoldDB" id="A0A4Y9XPH6"/>
<gene>
    <name evidence="2" type="ORF">EVJ58_g10255</name>
</gene>
<dbReference type="Proteomes" id="UP000298390">
    <property type="component" value="Unassembled WGS sequence"/>
</dbReference>
<proteinExistence type="predicted"/>
<organism evidence="2 3">
    <name type="scientific">Rhodofomes roseus</name>
    <dbReference type="NCBI Taxonomy" id="34475"/>
    <lineage>
        <taxon>Eukaryota</taxon>
        <taxon>Fungi</taxon>
        <taxon>Dikarya</taxon>
        <taxon>Basidiomycota</taxon>
        <taxon>Agaricomycotina</taxon>
        <taxon>Agaricomycetes</taxon>
        <taxon>Polyporales</taxon>
        <taxon>Rhodofomes</taxon>
    </lineage>
</organism>
<name>A0A4Y9XPH6_9APHY</name>
<protein>
    <submittedName>
        <fullName evidence="2">Uncharacterized protein</fullName>
    </submittedName>
</protein>
<evidence type="ECO:0000313" key="2">
    <source>
        <dbReference type="EMBL" id="TFY52006.1"/>
    </source>
</evidence>
<feature type="compositionally biased region" description="Low complexity" evidence="1">
    <location>
        <begin position="37"/>
        <end position="52"/>
    </location>
</feature>
<feature type="region of interest" description="Disordered" evidence="1">
    <location>
        <begin position="25"/>
        <end position="58"/>
    </location>
</feature>
<comment type="caution">
    <text evidence="2">The sequence shown here is derived from an EMBL/GenBank/DDBJ whole genome shotgun (WGS) entry which is preliminary data.</text>
</comment>